<gene>
    <name evidence="1" type="ORF">AVEN_272409_1</name>
</gene>
<dbReference type="AlphaFoldDB" id="A0A4Y2MKQ9"/>
<proteinExistence type="predicted"/>
<evidence type="ECO:0000313" key="1">
    <source>
        <dbReference type="EMBL" id="GBN26357.1"/>
    </source>
</evidence>
<dbReference type="Proteomes" id="UP000499080">
    <property type="component" value="Unassembled WGS sequence"/>
</dbReference>
<keyword evidence="2" id="KW-1185">Reference proteome</keyword>
<reference evidence="1 2" key="1">
    <citation type="journal article" date="2019" name="Sci. Rep.">
        <title>Orb-weaving spider Araneus ventricosus genome elucidates the spidroin gene catalogue.</title>
        <authorList>
            <person name="Kono N."/>
            <person name="Nakamura H."/>
            <person name="Ohtoshi R."/>
            <person name="Moran D.A.P."/>
            <person name="Shinohara A."/>
            <person name="Yoshida Y."/>
            <person name="Fujiwara M."/>
            <person name="Mori M."/>
            <person name="Tomita M."/>
            <person name="Arakawa K."/>
        </authorList>
    </citation>
    <scope>NUCLEOTIDE SEQUENCE [LARGE SCALE GENOMIC DNA]</scope>
</reference>
<organism evidence="1 2">
    <name type="scientific">Araneus ventricosus</name>
    <name type="common">Orbweaver spider</name>
    <name type="synonym">Epeira ventricosa</name>
    <dbReference type="NCBI Taxonomy" id="182803"/>
    <lineage>
        <taxon>Eukaryota</taxon>
        <taxon>Metazoa</taxon>
        <taxon>Ecdysozoa</taxon>
        <taxon>Arthropoda</taxon>
        <taxon>Chelicerata</taxon>
        <taxon>Arachnida</taxon>
        <taxon>Araneae</taxon>
        <taxon>Araneomorphae</taxon>
        <taxon>Entelegynae</taxon>
        <taxon>Araneoidea</taxon>
        <taxon>Araneidae</taxon>
        <taxon>Araneus</taxon>
    </lineage>
</organism>
<name>A0A4Y2MKQ9_ARAVE</name>
<evidence type="ECO:0000313" key="2">
    <source>
        <dbReference type="Proteomes" id="UP000499080"/>
    </source>
</evidence>
<comment type="caution">
    <text evidence="1">The sequence shown here is derived from an EMBL/GenBank/DDBJ whole genome shotgun (WGS) entry which is preliminary data.</text>
</comment>
<dbReference type="EMBL" id="BGPR01123243">
    <property type="protein sequence ID" value="GBN26357.1"/>
    <property type="molecule type" value="Genomic_DNA"/>
</dbReference>
<protein>
    <submittedName>
        <fullName evidence="1">Uncharacterized protein</fullName>
    </submittedName>
</protein>
<sequence length="115" mass="13161">MIYTALILPDLEYGYQIYQVASQTNLNKLERVQLSAAQTITGLRSCCPKAIALFQADLRPLSLRRQTNSARYIAKLKSLGSFNRTSKFILQWPSNQRLKKDSPIGVMWKRGFFGF</sequence>
<dbReference type="OrthoDB" id="6432178at2759"/>
<accession>A0A4Y2MKQ9</accession>